<comment type="caution">
    <text evidence="1">The sequence shown here is derived from an EMBL/GenBank/DDBJ whole genome shotgun (WGS) entry which is preliminary data.</text>
</comment>
<dbReference type="RefSeq" id="WP_146219357.1">
    <property type="nucleotide sequence ID" value="NZ_QJJS01000005.1"/>
</dbReference>
<protein>
    <submittedName>
        <fullName evidence="1">Uncharacterized protein</fullName>
    </submittedName>
</protein>
<evidence type="ECO:0000313" key="1">
    <source>
        <dbReference type="EMBL" id="PXW96977.1"/>
    </source>
</evidence>
<proteinExistence type="predicted"/>
<gene>
    <name evidence="1" type="ORF">C7444_10574</name>
</gene>
<name>A0A318H9L7_9BURK</name>
<reference evidence="1 2" key="1">
    <citation type="submission" date="2018-05" db="EMBL/GenBank/DDBJ databases">
        <title>Genomic Encyclopedia of Type Strains, Phase IV (KMG-IV): sequencing the most valuable type-strain genomes for metagenomic binning, comparative biology and taxonomic classification.</title>
        <authorList>
            <person name="Goeker M."/>
        </authorList>
    </citation>
    <scope>NUCLEOTIDE SEQUENCE [LARGE SCALE GENOMIC DNA]</scope>
    <source>
        <strain evidence="1 2">DSM 566</strain>
    </source>
</reference>
<dbReference type="Proteomes" id="UP000247811">
    <property type="component" value="Unassembled WGS sequence"/>
</dbReference>
<dbReference type="EMBL" id="QJJS01000005">
    <property type="protein sequence ID" value="PXW96977.1"/>
    <property type="molecule type" value="Genomic_DNA"/>
</dbReference>
<sequence>MPAALGIHFTSIGLNIQSTLRLRNDVLAAFLRDPLAGIASIRNTFLNDQSLDEQLAAQGAQVRVVDLVSTDRLNVAYGDSHIPQWCDAVFVDLDALDRNSVDVNQLAPSGNAGKLLVVCAGRNPSNRR</sequence>
<evidence type="ECO:0000313" key="2">
    <source>
        <dbReference type="Proteomes" id="UP000247811"/>
    </source>
</evidence>
<accession>A0A318H9L7</accession>
<organism evidence="1 2">
    <name type="scientific">Sphaerotilus hippei</name>
    <dbReference type="NCBI Taxonomy" id="744406"/>
    <lineage>
        <taxon>Bacteria</taxon>
        <taxon>Pseudomonadati</taxon>
        <taxon>Pseudomonadota</taxon>
        <taxon>Betaproteobacteria</taxon>
        <taxon>Burkholderiales</taxon>
        <taxon>Sphaerotilaceae</taxon>
        <taxon>Sphaerotilus</taxon>
    </lineage>
</organism>
<keyword evidence="2" id="KW-1185">Reference proteome</keyword>
<dbReference type="OrthoDB" id="8913454at2"/>
<dbReference type="AlphaFoldDB" id="A0A318H9L7"/>